<dbReference type="EMBL" id="CAFBLM010000054">
    <property type="protein sequence ID" value="CAB4876779.1"/>
    <property type="molecule type" value="Genomic_DNA"/>
</dbReference>
<sequence length="107" mass="11510">MQDGVGTLLVRCVGYLAAEQQVLMKGHTPSIFHRTGIKFGNKELVVLAEGVSDAEFAFKKFKTTGRGIDDVVGIKKFRKGLATEHTHRIGAVNAGVFAAFFVVGTSN</sequence>
<reference evidence="1" key="1">
    <citation type="submission" date="2020-05" db="EMBL/GenBank/DDBJ databases">
        <authorList>
            <person name="Chiriac C."/>
            <person name="Salcher M."/>
            <person name="Ghai R."/>
            <person name="Kavagutti S V."/>
        </authorList>
    </citation>
    <scope>NUCLEOTIDE SEQUENCE</scope>
</reference>
<protein>
    <submittedName>
        <fullName evidence="1">Unannotated protein</fullName>
    </submittedName>
</protein>
<gene>
    <name evidence="1" type="ORF">UFOPK3401_01125</name>
</gene>
<dbReference type="AlphaFoldDB" id="A0A6J7E8A6"/>
<name>A0A6J7E8A6_9ZZZZ</name>
<evidence type="ECO:0000313" key="1">
    <source>
        <dbReference type="EMBL" id="CAB4876779.1"/>
    </source>
</evidence>
<organism evidence="1">
    <name type="scientific">freshwater metagenome</name>
    <dbReference type="NCBI Taxonomy" id="449393"/>
    <lineage>
        <taxon>unclassified sequences</taxon>
        <taxon>metagenomes</taxon>
        <taxon>ecological metagenomes</taxon>
    </lineage>
</organism>
<proteinExistence type="predicted"/>
<accession>A0A6J7E8A6</accession>